<gene>
    <name evidence="1" type="ORF">METZ01_LOCUS132380</name>
</gene>
<organism evidence="1">
    <name type="scientific">marine metagenome</name>
    <dbReference type="NCBI Taxonomy" id="408172"/>
    <lineage>
        <taxon>unclassified sequences</taxon>
        <taxon>metagenomes</taxon>
        <taxon>ecological metagenomes</taxon>
    </lineage>
</organism>
<dbReference type="AlphaFoldDB" id="A0A381YR69"/>
<name>A0A381YR69_9ZZZZ</name>
<evidence type="ECO:0008006" key="2">
    <source>
        <dbReference type="Google" id="ProtNLM"/>
    </source>
</evidence>
<dbReference type="Gene3D" id="2.30.110.10">
    <property type="entry name" value="Electron Transport, Fmn-binding Protein, Chain A"/>
    <property type="match status" value="1"/>
</dbReference>
<dbReference type="InterPro" id="IPR012349">
    <property type="entry name" value="Split_barrel_FMN-bd"/>
</dbReference>
<accession>A0A381YR69</accession>
<dbReference type="PANTHER" id="PTHR34071:SF2">
    <property type="entry name" value="FLAVIN-NUCLEOTIDE-BINDING PROTEIN"/>
    <property type="match status" value="1"/>
</dbReference>
<dbReference type="SUPFAM" id="SSF50475">
    <property type="entry name" value="FMN-binding split barrel"/>
    <property type="match status" value="1"/>
</dbReference>
<dbReference type="EMBL" id="UINC01018860">
    <property type="protein sequence ID" value="SVA79526.1"/>
    <property type="molecule type" value="Genomic_DNA"/>
</dbReference>
<reference evidence="1" key="1">
    <citation type="submission" date="2018-05" db="EMBL/GenBank/DDBJ databases">
        <authorList>
            <person name="Lanie J.A."/>
            <person name="Ng W.-L."/>
            <person name="Kazmierczak K.M."/>
            <person name="Andrzejewski T.M."/>
            <person name="Davidsen T.M."/>
            <person name="Wayne K.J."/>
            <person name="Tettelin H."/>
            <person name="Glass J.I."/>
            <person name="Rusch D."/>
            <person name="Podicherti R."/>
            <person name="Tsui H.-C.T."/>
            <person name="Winkler M.E."/>
        </authorList>
    </citation>
    <scope>NUCLEOTIDE SEQUENCE</scope>
</reference>
<dbReference type="Pfam" id="PF12900">
    <property type="entry name" value="Pyridox_ox_2"/>
    <property type="match status" value="1"/>
</dbReference>
<feature type="non-terminal residue" evidence="1">
    <location>
        <position position="198"/>
    </location>
</feature>
<dbReference type="PANTHER" id="PTHR34071">
    <property type="entry name" value="5-NITROIMIDAZOLE ANTIBIOTICS RESISTANCE PROTEIN, NIMA-FAMILY-RELATED PROTEIN-RELATED"/>
    <property type="match status" value="1"/>
</dbReference>
<proteinExistence type="predicted"/>
<dbReference type="InterPro" id="IPR024747">
    <property type="entry name" value="Pyridox_Oxase-rel"/>
</dbReference>
<protein>
    <recommendedName>
        <fullName evidence="2">Flavin-nucleotide-binding protein</fullName>
    </recommendedName>
</protein>
<sequence>MPEKDLLTTEKTKVIRIPDRGSYDRKSAYEIIDDTPMCHVSYLINGEPYITPTLQWRSGNDFYWHGSSASRFLRSIVDSPVAINVMILDGLVLARSGMHHSANYRSVTLFGKARKLDDNEKELRLEEFVNKILPGRWGSLRKITSQEVKATTVFTIPIEEASVKVRTGGPIDDEEDYQLPIWAGVIPIKQVVGSPIAD</sequence>
<evidence type="ECO:0000313" key="1">
    <source>
        <dbReference type="EMBL" id="SVA79526.1"/>
    </source>
</evidence>